<keyword evidence="1" id="KW-1133">Transmembrane helix</keyword>
<evidence type="ECO:0000256" key="1">
    <source>
        <dbReference type="SAM" id="Phobius"/>
    </source>
</evidence>
<feature type="transmembrane region" description="Helical" evidence="1">
    <location>
        <begin position="12"/>
        <end position="33"/>
    </location>
</feature>
<feature type="transmembrane region" description="Helical" evidence="1">
    <location>
        <begin position="80"/>
        <end position="103"/>
    </location>
</feature>
<dbReference type="STRING" id="947013.SAMN04488109_5924"/>
<evidence type="ECO:0000313" key="3">
    <source>
        <dbReference type="Proteomes" id="UP000184212"/>
    </source>
</evidence>
<dbReference type="RefSeq" id="WP_073141883.1">
    <property type="nucleotide sequence ID" value="NZ_FQWQ01000005.1"/>
</dbReference>
<dbReference type="AlphaFoldDB" id="A0A1M5WQM2"/>
<gene>
    <name evidence="2" type="ORF">SAMN04488109_5924</name>
</gene>
<organism evidence="2 3">
    <name type="scientific">Chryseolinea serpens</name>
    <dbReference type="NCBI Taxonomy" id="947013"/>
    <lineage>
        <taxon>Bacteria</taxon>
        <taxon>Pseudomonadati</taxon>
        <taxon>Bacteroidota</taxon>
        <taxon>Cytophagia</taxon>
        <taxon>Cytophagales</taxon>
        <taxon>Fulvivirgaceae</taxon>
        <taxon>Chryseolinea</taxon>
    </lineage>
</organism>
<sequence>MNEKMIALIRKYALWLTVTYGIQFALVKVAYQFNYGFDLDNPKYIVVLIQVSIFVMHTLLNVITAFVIKRDKDKFQIYTQYVYLATVLFRSLGVFAFLLYAFFSEQPAKQSPEEAS</sequence>
<proteinExistence type="predicted"/>
<accession>A0A1M5WQM2</accession>
<dbReference type="OrthoDB" id="9861593at2"/>
<keyword evidence="1" id="KW-0812">Transmembrane</keyword>
<evidence type="ECO:0000313" key="2">
    <source>
        <dbReference type="EMBL" id="SHH89896.1"/>
    </source>
</evidence>
<dbReference type="EMBL" id="FQWQ01000005">
    <property type="protein sequence ID" value="SHH89896.1"/>
    <property type="molecule type" value="Genomic_DNA"/>
</dbReference>
<dbReference type="Proteomes" id="UP000184212">
    <property type="component" value="Unassembled WGS sequence"/>
</dbReference>
<feature type="transmembrane region" description="Helical" evidence="1">
    <location>
        <begin position="45"/>
        <end position="68"/>
    </location>
</feature>
<keyword evidence="3" id="KW-1185">Reference proteome</keyword>
<keyword evidence="1" id="KW-0472">Membrane</keyword>
<reference evidence="2 3" key="1">
    <citation type="submission" date="2016-11" db="EMBL/GenBank/DDBJ databases">
        <authorList>
            <person name="Jaros S."/>
            <person name="Januszkiewicz K."/>
            <person name="Wedrychowicz H."/>
        </authorList>
    </citation>
    <scope>NUCLEOTIDE SEQUENCE [LARGE SCALE GENOMIC DNA]</scope>
    <source>
        <strain evidence="2 3">DSM 24574</strain>
    </source>
</reference>
<name>A0A1M5WQM2_9BACT</name>
<protein>
    <submittedName>
        <fullName evidence="2">Uncharacterized protein</fullName>
    </submittedName>
</protein>